<sequence>MGYETKAAAVVTAADAAAQLDGAGAEALRGELDALRMELKQDLDGLSRRLVSAPPVMGGAMATRSTAFGDAYLRKGMEAGFESKRMSVGVGGEGGLAVPLEIDQRIETTLKQISPIRALADVVKIGSANYRKLVASGGFASGWVAETAARAETSTPVFSEVLAPMGELYANPAATQAMLDDALFDVEGWLAQEVATEFARAEGVAFVSGSGVSQPKGFLTYPVATAGDATRPFGTLQYVAAGAAGGFVASNPHDKLIDLVHSLRAPYRQGAAWVMNSNTMATVRKFKDSTGDFIWKPGLLEGQASTLLGYPVVEVDAMPDIAANSLSIGFGQFRSAYVIADRGETAVLRDPYSNKPFVHFYATRRVGGALVNSEALKLMRFSAT</sequence>
<reference evidence="3 4" key="1">
    <citation type="submission" date="2019-06" db="EMBL/GenBank/DDBJ databases">
        <authorList>
            <person name="Lee I."/>
            <person name="Jang G.I."/>
            <person name="Hwang C.Y."/>
        </authorList>
    </citation>
    <scope>NUCLEOTIDE SEQUENCE [LARGE SCALE GENOMIC DNA]</scope>
    <source>
        <strain evidence="3 4">PAMC 28131</strain>
    </source>
</reference>
<dbReference type="EMBL" id="VFSU01000034">
    <property type="protein sequence ID" value="TPE58511.1"/>
    <property type="molecule type" value="Genomic_DNA"/>
</dbReference>
<comment type="subcellular location">
    <subcellularLocation>
        <location evidence="1">Virion</location>
    </subcellularLocation>
</comment>
<evidence type="ECO:0000259" key="2">
    <source>
        <dbReference type="Pfam" id="PF05065"/>
    </source>
</evidence>
<evidence type="ECO:0000256" key="1">
    <source>
        <dbReference type="ARBA" id="ARBA00004328"/>
    </source>
</evidence>
<dbReference type="InterPro" id="IPR054612">
    <property type="entry name" value="Phage_capsid-like_C"/>
</dbReference>
<organism evidence="3 4">
    <name type="scientific">Sandaracinobacter neustonicus</name>
    <dbReference type="NCBI Taxonomy" id="1715348"/>
    <lineage>
        <taxon>Bacteria</taxon>
        <taxon>Pseudomonadati</taxon>
        <taxon>Pseudomonadota</taxon>
        <taxon>Alphaproteobacteria</taxon>
        <taxon>Sphingomonadales</taxon>
        <taxon>Sphingosinicellaceae</taxon>
        <taxon>Sandaracinobacter</taxon>
    </lineage>
</organism>
<dbReference type="Gene3D" id="3.30.2400.10">
    <property type="entry name" value="Major capsid protein gp5"/>
    <property type="match status" value="1"/>
</dbReference>
<comment type="caution">
    <text evidence="3">The sequence shown here is derived from an EMBL/GenBank/DDBJ whole genome shotgun (WGS) entry which is preliminary data.</text>
</comment>
<dbReference type="Pfam" id="PF05065">
    <property type="entry name" value="Phage_capsid"/>
    <property type="match status" value="1"/>
</dbReference>
<name>A0A501XD63_9SPHN</name>
<gene>
    <name evidence="3" type="ORF">FJQ54_15710</name>
</gene>
<accession>A0A501XD63</accession>
<evidence type="ECO:0000313" key="4">
    <source>
        <dbReference type="Proteomes" id="UP000319897"/>
    </source>
</evidence>
<dbReference type="Proteomes" id="UP000319897">
    <property type="component" value="Unassembled WGS sequence"/>
</dbReference>
<dbReference type="OrthoDB" id="9786516at2"/>
<dbReference type="AlphaFoldDB" id="A0A501XD63"/>
<evidence type="ECO:0000313" key="3">
    <source>
        <dbReference type="EMBL" id="TPE58511.1"/>
    </source>
</evidence>
<keyword evidence="4" id="KW-1185">Reference proteome</keyword>
<dbReference type="InterPro" id="IPR024455">
    <property type="entry name" value="Phage_capsid"/>
</dbReference>
<protein>
    <submittedName>
        <fullName evidence="3">Phage major capsid protein</fullName>
    </submittedName>
</protein>
<dbReference type="Gene3D" id="3.30.2320.10">
    <property type="entry name" value="hypothetical protein PF0899 domain"/>
    <property type="match status" value="1"/>
</dbReference>
<dbReference type="NCBIfam" id="TIGR01554">
    <property type="entry name" value="major_cap_HK97"/>
    <property type="match status" value="1"/>
</dbReference>
<dbReference type="SUPFAM" id="SSF56563">
    <property type="entry name" value="Major capsid protein gp5"/>
    <property type="match status" value="1"/>
</dbReference>
<proteinExistence type="predicted"/>
<feature type="domain" description="Phage capsid-like C-terminal" evidence="2">
    <location>
        <begin position="94"/>
        <end position="381"/>
    </location>
</feature>
<dbReference type="RefSeq" id="WP_140929364.1">
    <property type="nucleotide sequence ID" value="NZ_VFSU01000034.1"/>
</dbReference>